<keyword evidence="2" id="KW-0808">Transferase</keyword>
<feature type="domain" description="HipA-like C-terminal" evidence="4">
    <location>
        <begin position="172"/>
        <end position="408"/>
    </location>
</feature>
<proteinExistence type="inferred from homology"/>
<geneLocation type="plasmid" evidence="6 7">
    <name>pSULKU02</name>
</geneLocation>
<dbReference type="GO" id="GO:0005829">
    <property type="term" value="C:cytosol"/>
    <property type="evidence" value="ECO:0007669"/>
    <property type="project" value="TreeGrafter"/>
</dbReference>
<dbReference type="RefSeq" id="WP_013449963.1">
    <property type="nucleotide sequence ID" value="NC_014755.1"/>
</dbReference>
<evidence type="ECO:0000256" key="3">
    <source>
        <dbReference type="ARBA" id="ARBA00022777"/>
    </source>
</evidence>
<keyword evidence="6" id="KW-0614">Plasmid</keyword>
<protein>
    <submittedName>
        <fullName evidence="6">HipA domain protein</fullName>
    </submittedName>
</protein>
<keyword evidence="7" id="KW-1185">Reference proteome</keyword>
<dbReference type="Gene3D" id="1.10.1070.20">
    <property type="match status" value="1"/>
</dbReference>
<dbReference type="InterPro" id="IPR017508">
    <property type="entry name" value="HipA_N1"/>
</dbReference>
<reference evidence="6 7" key="1">
    <citation type="journal article" date="2012" name="Stand. Genomic Sci.">
        <title>Complete genome sequence of the sulfur compounds oxidizing chemolithoautotroph Sulfuricurvum kujiense type strain (YK-1(T)).</title>
        <authorList>
            <person name="Han C."/>
            <person name="Kotsyurbenko O."/>
            <person name="Chertkov O."/>
            <person name="Held B."/>
            <person name="Lapidus A."/>
            <person name="Nolan M."/>
            <person name="Lucas S."/>
            <person name="Hammon N."/>
            <person name="Deshpande S."/>
            <person name="Cheng J.F."/>
            <person name="Tapia R."/>
            <person name="Goodwin L.A."/>
            <person name="Pitluck S."/>
            <person name="Liolios K."/>
            <person name="Pagani I."/>
            <person name="Ivanova N."/>
            <person name="Mavromatis K."/>
            <person name="Mikhailova N."/>
            <person name="Pati A."/>
            <person name="Chen A."/>
            <person name="Palaniappan K."/>
            <person name="Land M."/>
            <person name="Hauser L."/>
            <person name="Chang Y.J."/>
            <person name="Jeffries C.D."/>
            <person name="Brambilla E.M."/>
            <person name="Rohde M."/>
            <person name="Spring S."/>
            <person name="Sikorski J."/>
            <person name="Goker M."/>
            <person name="Woyke T."/>
            <person name="Bristow J."/>
            <person name="Eisen J.A."/>
            <person name="Markowitz V."/>
            <person name="Hugenholtz P."/>
            <person name="Kyrpides N.C."/>
            <person name="Klenk H.P."/>
            <person name="Detter J.C."/>
        </authorList>
    </citation>
    <scope>NUCLEOTIDE SEQUENCE [LARGE SCALE GENOMIC DNA]</scope>
    <source>
        <strain evidence="7">ATCC BAA-921 / DSM 16994 / JCM 11577 / YK-1</strain>
    </source>
</reference>
<feature type="domain" description="HipA N-terminal subdomain 1" evidence="5">
    <location>
        <begin position="8"/>
        <end position="118"/>
    </location>
</feature>
<evidence type="ECO:0000256" key="2">
    <source>
        <dbReference type="ARBA" id="ARBA00022679"/>
    </source>
</evidence>
<dbReference type="PANTHER" id="PTHR37419:SF8">
    <property type="entry name" value="TOXIN YJJJ"/>
    <property type="match status" value="1"/>
</dbReference>
<dbReference type="InterPro" id="IPR012893">
    <property type="entry name" value="HipA-like_C"/>
</dbReference>
<dbReference type="EMBL" id="CP002357">
    <property type="protein sequence ID" value="ADR35351.1"/>
    <property type="molecule type" value="Genomic_DNA"/>
</dbReference>
<dbReference type="Proteomes" id="UP000008721">
    <property type="component" value="Plasmid pSULKU02"/>
</dbReference>
<dbReference type="GO" id="GO:0004674">
    <property type="term" value="F:protein serine/threonine kinase activity"/>
    <property type="evidence" value="ECO:0007669"/>
    <property type="project" value="TreeGrafter"/>
</dbReference>
<dbReference type="Pfam" id="PF13657">
    <property type="entry name" value="Couple_hipA"/>
    <property type="match status" value="1"/>
</dbReference>
<dbReference type="AlphaFoldDB" id="E4U3T5"/>
<accession>E4U3T5</accession>
<dbReference type="OrthoDB" id="9805913at2"/>
<gene>
    <name evidence="6" type="ordered locus">Sulku_2701</name>
</gene>
<name>E4U3T5_SULKY</name>
<dbReference type="KEGG" id="sku:Sulku_2701"/>
<keyword evidence="3" id="KW-0418">Kinase</keyword>
<evidence type="ECO:0000259" key="5">
    <source>
        <dbReference type="Pfam" id="PF13657"/>
    </source>
</evidence>
<organism evidence="6 7">
    <name type="scientific">Sulfuricurvum kujiense (strain ATCC BAA-921 / DSM 16994 / JCM 11577 / YK-1)</name>
    <dbReference type="NCBI Taxonomy" id="709032"/>
    <lineage>
        <taxon>Bacteria</taxon>
        <taxon>Pseudomonadati</taxon>
        <taxon>Campylobacterota</taxon>
        <taxon>Epsilonproteobacteria</taxon>
        <taxon>Campylobacterales</taxon>
        <taxon>Sulfurimonadaceae</taxon>
        <taxon>Sulfuricurvum</taxon>
    </lineage>
</organism>
<evidence type="ECO:0000256" key="1">
    <source>
        <dbReference type="ARBA" id="ARBA00010164"/>
    </source>
</evidence>
<dbReference type="HOGENOM" id="CLU_041102_1_0_7"/>
<dbReference type="InterPro" id="IPR052028">
    <property type="entry name" value="HipA_Ser/Thr_kinase"/>
</dbReference>
<dbReference type="Pfam" id="PF07804">
    <property type="entry name" value="HipA_C"/>
    <property type="match status" value="1"/>
</dbReference>
<comment type="similarity">
    <text evidence="1">Belongs to the HipA Ser/Thr kinase family.</text>
</comment>
<evidence type="ECO:0000313" key="7">
    <source>
        <dbReference type="Proteomes" id="UP000008721"/>
    </source>
</evidence>
<evidence type="ECO:0000313" key="6">
    <source>
        <dbReference type="EMBL" id="ADR35351.1"/>
    </source>
</evidence>
<dbReference type="PANTHER" id="PTHR37419">
    <property type="entry name" value="SERINE/THREONINE-PROTEIN KINASE TOXIN HIPA"/>
    <property type="match status" value="1"/>
</dbReference>
<sequence>MAAPVITINLWSKTIGYLGYAPGQNEIATFEYAPEFATSNIQLSPLEMKYPPMIHSFPTISQRTFHGLPGIFADSLPDKFGNKLIDRFFADKGLSASDITALDRLAYIGKRSMGAFEYEPSTNDTMAMDGGTLNIHHLNELANMVLREKSDFNLKLSTASYEEMLALIRVGSSAGGARSKALVAQDAQGRFYDGTLDAGADKRYWLLKFDSDDNSDKERKDPKGITRIEYIYSLIAKECGIDIPSTTYISDGDDFHYMIERFDREIINGKVRKKHYASWAGLRHFDRDHVGVYSYEQLLMSCRELGLGQNEFNELFRRAVFNIIGRNQDDHAKNFGFMMDRRGVWSLSPAFDMTYAYDPLGKWTAQHQISLSGKRDQFERNDLLAFASKCSIPTKHANEIIEQALEAFSSFTRLAIEHEVPNDLYKQVFASLRIKNL</sequence>
<evidence type="ECO:0000259" key="4">
    <source>
        <dbReference type="Pfam" id="PF07804"/>
    </source>
</evidence>